<feature type="transmembrane region" description="Helical" evidence="2">
    <location>
        <begin position="381"/>
        <end position="410"/>
    </location>
</feature>
<feature type="transmembrane region" description="Helical" evidence="2">
    <location>
        <begin position="60"/>
        <end position="77"/>
    </location>
</feature>
<feature type="transmembrane region" description="Helical" evidence="2">
    <location>
        <begin position="183"/>
        <end position="200"/>
    </location>
</feature>
<name>A0A1M6LIU1_9PROT</name>
<protein>
    <recommendedName>
        <fullName evidence="5">O-antigen ligase like membrane protein</fullName>
    </recommendedName>
</protein>
<keyword evidence="2" id="KW-0812">Transmembrane</keyword>
<evidence type="ECO:0000313" key="3">
    <source>
        <dbReference type="EMBL" id="SHJ71065.1"/>
    </source>
</evidence>
<accession>A0A1M6LIU1</accession>
<organism evidence="3 4">
    <name type="scientific">Muricoccus roseus</name>
    <dbReference type="NCBI Taxonomy" id="198092"/>
    <lineage>
        <taxon>Bacteria</taxon>
        <taxon>Pseudomonadati</taxon>
        <taxon>Pseudomonadota</taxon>
        <taxon>Alphaproteobacteria</taxon>
        <taxon>Acetobacterales</taxon>
        <taxon>Roseomonadaceae</taxon>
        <taxon>Muricoccus</taxon>
    </lineage>
</organism>
<feature type="transmembrane region" description="Helical" evidence="2">
    <location>
        <begin position="116"/>
        <end position="134"/>
    </location>
</feature>
<dbReference type="RefSeq" id="WP_073136453.1">
    <property type="nucleotide sequence ID" value="NZ_FQZF01000018.1"/>
</dbReference>
<feature type="transmembrane region" description="Helical" evidence="2">
    <location>
        <begin position="84"/>
        <end position="104"/>
    </location>
</feature>
<reference evidence="3 4" key="1">
    <citation type="submission" date="2016-11" db="EMBL/GenBank/DDBJ databases">
        <authorList>
            <person name="Jaros S."/>
            <person name="Januszkiewicz K."/>
            <person name="Wedrychowicz H."/>
        </authorList>
    </citation>
    <scope>NUCLEOTIDE SEQUENCE [LARGE SCALE GENOMIC DNA]</scope>
    <source>
        <strain evidence="3 4">DSM 14916</strain>
    </source>
</reference>
<dbReference type="Proteomes" id="UP000184387">
    <property type="component" value="Unassembled WGS sequence"/>
</dbReference>
<keyword evidence="2" id="KW-0472">Membrane</keyword>
<feature type="transmembrane region" description="Helical" evidence="2">
    <location>
        <begin position="336"/>
        <end position="360"/>
    </location>
</feature>
<evidence type="ECO:0000256" key="1">
    <source>
        <dbReference type="SAM" id="MobiDB-lite"/>
    </source>
</evidence>
<evidence type="ECO:0000256" key="2">
    <source>
        <dbReference type="SAM" id="Phobius"/>
    </source>
</evidence>
<feature type="transmembrane region" description="Helical" evidence="2">
    <location>
        <begin position="255"/>
        <end position="278"/>
    </location>
</feature>
<feature type="transmembrane region" description="Helical" evidence="2">
    <location>
        <begin position="146"/>
        <end position="163"/>
    </location>
</feature>
<evidence type="ECO:0000313" key="4">
    <source>
        <dbReference type="Proteomes" id="UP000184387"/>
    </source>
</evidence>
<feature type="region of interest" description="Disordered" evidence="1">
    <location>
        <begin position="1"/>
        <end position="23"/>
    </location>
</feature>
<keyword evidence="2" id="KW-1133">Transmembrane helix</keyword>
<feature type="transmembrane region" description="Helical" evidence="2">
    <location>
        <begin position="232"/>
        <end position="248"/>
    </location>
</feature>
<gene>
    <name evidence="3" type="ORF">SAMN02745194_03193</name>
</gene>
<proteinExistence type="predicted"/>
<evidence type="ECO:0008006" key="5">
    <source>
        <dbReference type="Google" id="ProtNLM"/>
    </source>
</evidence>
<feature type="transmembrane region" description="Helical" evidence="2">
    <location>
        <begin position="207"/>
        <end position="226"/>
    </location>
</feature>
<keyword evidence="4" id="KW-1185">Reference proteome</keyword>
<sequence length="454" mass="49726">MQGLLLTPDPPAAPGTASSPAAPRREGLLSRTWVWFLLMPMFFQLYHYKNETGPLYYLSKLWPVLLAPLVLLGVTTLRLPDGALYLAAVAYSLVVPVLLSMIYLPNGLVDALLSSIKAWPLTFYFSFAALLWLLRPSEAAVKRGALLAGAATYAIMLLLWVTVPAERYQPGLTMFSWDEGRGSYIRMPMMLGVLTMFWLGRRFVREWRIWQLLLAIACVVAMGSIYRARLPTGVSILVLLMILATPLPRNWRWGLGALAALPAVAGTVVIAPDLPAILGKIFDASLFIRLRSSTIAWDWLISDPVKLILGSGSTSSFSDLTMADFFGNADFWLTDIGWLGVIMEYGLIGTAMIIALHLRALTAARALRHRSAFRAALGDYVLFEILCSVVYSVMYAPGPVVTVAAIAWWLRLRDEAGMAESQPGWPGQVDASRAETPAWASGRIPAARAAVGAP</sequence>
<dbReference type="AlphaFoldDB" id="A0A1M6LIU1"/>
<dbReference type="EMBL" id="FQZF01000018">
    <property type="protein sequence ID" value="SHJ71065.1"/>
    <property type="molecule type" value="Genomic_DNA"/>
</dbReference>